<sequence length="426" mass="48088">MDEFGLLRIDGRLKNLNAPFDTRHPILLPANHQLSWMIARSVHLQTLQGGPSLLLATMRQRFWPLRGRDLARKVVRQCVTCFRCNPTPANQIMAPLPSVRLRPARAFAYSGMDYCGPFFVRPLTGRGTSVKVYVALFVCLVVKAVHLEVVPDLSSVACIAAVKRFVARRGRVLELHCDNATTFVGADRELRNMRKEFQQQFQSQEWADYCSGNGITFRFIPARSPHFGGIWEAGVKSFKYHFRRIMGQKAFSMDQLLTVVAQIESVLNSRPLVPISDSPDDLSAITPGHFLIGEPLVSIPEPDLLQLSPNRVTRLQDMQRSVQDLWRCWSRDYVSQLHQRSKWRRPSLDVKKGQLVLLKEDNYPPLQWPLGRIVETITGSDGRVRVVVVRTAAGDYKRAITKVAVLPIDSGDEDTSQTPSTSMLDG</sequence>
<dbReference type="InterPro" id="IPR040676">
    <property type="entry name" value="DUF5641"/>
</dbReference>
<organism evidence="2 3">
    <name type="scientific">Aedes albopictus</name>
    <name type="common">Asian tiger mosquito</name>
    <name type="synonym">Stegomyia albopicta</name>
    <dbReference type="NCBI Taxonomy" id="7160"/>
    <lineage>
        <taxon>Eukaryota</taxon>
        <taxon>Metazoa</taxon>
        <taxon>Ecdysozoa</taxon>
        <taxon>Arthropoda</taxon>
        <taxon>Hexapoda</taxon>
        <taxon>Insecta</taxon>
        <taxon>Pterygota</taxon>
        <taxon>Neoptera</taxon>
        <taxon>Endopterygota</taxon>
        <taxon>Diptera</taxon>
        <taxon>Nematocera</taxon>
        <taxon>Culicoidea</taxon>
        <taxon>Culicidae</taxon>
        <taxon>Culicinae</taxon>
        <taxon>Aedini</taxon>
        <taxon>Aedes</taxon>
        <taxon>Stegomyia</taxon>
    </lineage>
</organism>
<reference evidence="2" key="2">
    <citation type="submission" date="2025-05" db="UniProtKB">
        <authorList>
            <consortium name="EnsemblMetazoa"/>
        </authorList>
    </citation>
    <scope>IDENTIFICATION</scope>
    <source>
        <strain evidence="2">Foshan</strain>
    </source>
</reference>
<dbReference type="InterPro" id="IPR036397">
    <property type="entry name" value="RNaseH_sf"/>
</dbReference>
<dbReference type="Pfam" id="PF18701">
    <property type="entry name" value="DUF5641"/>
    <property type="match status" value="1"/>
</dbReference>
<keyword evidence="3" id="KW-1185">Reference proteome</keyword>
<dbReference type="Proteomes" id="UP000069940">
    <property type="component" value="Unassembled WGS sequence"/>
</dbReference>
<dbReference type="PROSITE" id="PS50994">
    <property type="entry name" value="INTEGRASE"/>
    <property type="match status" value="1"/>
</dbReference>
<protein>
    <recommendedName>
        <fullName evidence="1">Integrase catalytic domain-containing protein</fullName>
    </recommendedName>
</protein>
<name>A0ABM1ZSJ8_AEDAL</name>
<reference evidence="3" key="1">
    <citation type="journal article" date="2015" name="Proc. Natl. Acad. Sci. U.S.A.">
        <title>Genome sequence of the Asian Tiger mosquito, Aedes albopictus, reveals insights into its biology, genetics, and evolution.</title>
        <authorList>
            <person name="Chen X.G."/>
            <person name="Jiang X."/>
            <person name="Gu J."/>
            <person name="Xu M."/>
            <person name="Wu Y."/>
            <person name="Deng Y."/>
            <person name="Zhang C."/>
            <person name="Bonizzoni M."/>
            <person name="Dermauw W."/>
            <person name="Vontas J."/>
            <person name="Armbruster P."/>
            <person name="Huang X."/>
            <person name="Yang Y."/>
            <person name="Zhang H."/>
            <person name="He W."/>
            <person name="Peng H."/>
            <person name="Liu Y."/>
            <person name="Wu K."/>
            <person name="Chen J."/>
            <person name="Lirakis M."/>
            <person name="Topalis P."/>
            <person name="Van Leeuwen T."/>
            <person name="Hall A.B."/>
            <person name="Jiang X."/>
            <person name="Thorpe C."/>
            <person name="Mueller R.L."/>
            <person name="Sun C."/>
            <person name="Waterhouse R.M."/>
            <person name="Yan G."/>
            <person name="Tu Z.J."/>
            <person name="Fang X."/>
            <person name="James A.A."/>
        </authorList>
    </citation>
    <scope>NUCLEOTIDE SEQUENCE [LARGE SCALE GENOMIC DNA]</scope>
    <source>
        <strain evidence="3">Foshan</strain>
    </source>
</reference>
<dbReference type="PANTHER" id="PTHR47331">
    <property type="entry name" value="PHD-TYPE DOMAIN-CONTAINING PROTEIN"/>
    <property type="match status" value="1"/>
</dbReference>
<evidence type="ECO:0000313" key="3">
    <source>
        <dbReference type="Proteomes" id="UP000069940"/>
    </source>
</evidence>
<proteinExistence type="predicted"/>
<feature type="domain" description="Integrase catalytic" evidence="1">
    <location>
        <begin position="99"/>
        <end position="295"/>
    </location>
</feature>
<accession>A0ABM1ZSJ8</accession>
<dbReference type="InterPro" id="IPR012337">
    <property type="entry name" value="RNaseH-like_sf"/>
</dbReference>
<dbReference type="RefSeq" id="XP_062712563.1">
    <property type="nucleotide sequence ID" value="XM_062856579.1"/>
</dbReference>
<evidence type="ECO:0000259" key="1">
    <source>
        <dbReference type="PROSITE" id="PS50994"/>
    </source>
</evidence>
<dbReference type="Gene3D" id="3.30.420.10">
    <property type="entry name" value="Ribonuclease H-like superfamily/Ribonuclease H"/>
    <property type="match status" value="1"/>
</dbReference>
<evidence type="ECO:0000313" key="2">
    <source>
        <dbReference type="EnsemblMetazoa" id="AALFPA23_021254.P31409"/>
    </source>
</evidence>
<dbReference type="PANTHER" id="PTHR47331:SF1">
    <property type="entry name" value="GAG-LIKE PROTEIN"/>
    <property type="match status" value="1"/>
</dbReference>
<dbReference type="GeneID" id="134289882"/>
<dbReference type="InterPro" id="IPR001584">
    <property type="entry name" value="Integrase_cat-core"/>
</dbReference>
<dbReference type="EnsemblMetazoa" id="AALFPA23_021254.R31409">
    <property type="protein sequence ID" value="AALFPA23_021254.P31409"/>
    <property type="gene ID" value="AALFPA23_021254"/>
</dbReference>
<dbReference type="SUPFAM" id="SSF53098">
    <property type="entry name" value="Ribonuclease H-like"/>
    <property type="match status" value="1"/>
</dbReference>